<keyword evidence="8" id="KW-1185">Reference proteome</keyword>
<keyword evidence="1" id="KW-0479">Metal-binding</keyword>
<dbReference type="PROSITE" id="PS50950">
    <property type="entry name" value="ZF_THAP"/>
    <property type="match status" value="1"/>
</dbReference>
<evidence type="ECO:0000313" key="8">
    <source>
        <dbReference type="Proteomes" id="UP000053240"/>
    </source>
</evidence>
<gene>
    <name evidence="7" type="ORF">RR48_13325</name>
</gene>
<evidence type="ECO:0000256" key="3">
    <source>
        <dbReference type="ARBA" id="ARBA00022833"/>
    </source>
</evidence>
<organism evidence="7 8">
    <name type="scientific">Papilio machaon</name>
    <name type="common">Old World swallowtail butterfly</name>
    <dbReference type="NCBI Taxonomy" id="76193"/>
    <lineage>
        <taxon>Eukaryota</taxon>
        <taxon>Metazoa</taxon>
        <taxon>Ecdysozoa</taxon>
        <taxon>Arthropoda</taxon>
        <taxon>Hexapoda</taxon>
        <taxon>Insecta</taxon>
        <taxon>Pterygota</taxon>
        <taxon>Neoptera</taxon>
        <taxon>Endopterygota</taxon>
        <taxon>Lepidoptera</taxon>
        <taxon>Glossata</taxon>
        <taxon>Ditrysia</taxon>
        <taxon>Papilionoidea</taxon>
        <taxon>Papilionidae</taxon>
        <taxon>Papilioninae</taxon>
        <taxon>Papilio</taxon>
    </lineage>
</organism>
<dbReference type="GO" id="GO:0008270">
    <property type="term" value="F:zinc ion binding"/>
    <property type="evidence" value="ECO:0007669"/>
    <property type="project" value="UniProtKB-KW"/>
</dbReference>
<dbReference type="Pfam" id="PF05485">
    <property type="entry name" value="THAP"/>
    <property type="match status" value="1"/>
</dbReference>
<protein>
    <recommendedName>
        <fullName evidence="6">THAP-type domain-containing protein</fullName>
    </recommendedName>
</protein>
<dbReference type="EMBL" id="KQ461073">
    <property type="protein sequence ID" value="KPJ09691.1"/>
    <property type="molecule type" value="Genomic_DNA"/>
</dbReference>
<feature type="domain" description="THAP-type" evidence="6">
    <location>
        <begin position="1"/>
        <end position="82"/>
    </location>
</feature>
<evidence type="ECO:0000256" key="4">
    <source>
        <dbReference type="ARBA" id="ARBA00023125"/>
    </source>
</evidence>
<evidence type="ECO:0000256" key="2">
    <source>
        <dbReference type="ARBA" id="ARBA00022771"/>
    </source>
</evidence>
<keyword evidence="2 5" id="KW-0863">Zinc-finger</keyword>
<dbReference type="InterPro" id="IPR006612">
    <property type="entry name" value="THAP_Znf"/>
</dbReference>
<dbReference type="SUPFAM" id="SSF57716">
    <property type="entry name" value="Glucocorticoid receptor-like (DNA-binding domain)"/>
    <property type="match status" value="1"/>
</dbReference>
<dbReference type="InParanoid" id="A0A194R1G5"/>
<accession>A0A194R1G5</accession>
<dbReference type="SMART" id="SM00980">
    <property type="entry name" value="THAP"/>
    <property type="match status" value="1"/>
</dbReference>
<dbReference type="Proteomes" id="UP000053240">
    <property type="component" value="Unassembled WGS sequence"/>
</dbReference>
<proteinExistence type="predicted"/>
<dbReference type="AlphaFoldDB" id="A0A194R1G5"/>
<sequence length="157" mass="18659">MSSNQYWKCYFKCEVTDVLHRFPNHQYNPERFNSWISVLDPNMQKRNPQYIYNNLRLCNRHFELCYHTPSKRLTRNAVPTLNIDLYNMEQEVPPLPKSIPEDMSMEVSQNIKDPKLSGSITTSKPVDKYSTINFAISIKLKPSKQCNFEYFSIHFQK</sequence>
<evidence type="ECO:0000256" key="5">
    <source>
        <dbReference type="PROSITE-ProRule" id="PRU00309"/>
    </source>
</evidence>
<keyword evidence="3" id="KW-0862">Zinc</keyword>
<evidence type="ECO:0000313" key="7">
    <source>
        <dbReference type="EMBL" id="KPJ09691.1"/>
    </source>
</evidence>
<evidence type="ECO:0000256" key="1">
    <source>
        <dbReference type="ARBA" id="ARBA00022723"/>
    </source>
</evidence>
<evidence type="ECO:0000259" key="6">
    <source>
        <dbReference type="PROSITE" id="PS50950"/>
    </source>
</evidence>
<name>A0A194R1G5_PAPMA</name>
<reference evidence="7 8" key="1">
    <citation type="journal article" date="2015" name="Nat. Commun.">
        <title>Outbred genome sequencing and CRISPR/Cas9 gene editing in butterflies.</title>
        <authorList>
            <person name="Li X."/>
            <person name="Fan D."/>
            <person name="Zhang W."/>
            <person name="Liu G."/>
            <person name="Zhang L."/>
            <person name="Zhao L."/>
            <person name="Fang X."/>
            <person name="Chen L."/>
            <person name="Dong Y."/>
            <person name="Chen Y."/>
            <person name="Ding Y."/>
            <person name="Zhao R."/>
            <person name="Feng M."/>
            <person name="Zhu Y."/>
            <person name="Feng Y."/>
            <person name="Jiang X."/>
            <person name="Zhu D."/>
            <person name="Xiang H."/>
            <person name="Feng X."/>
            <person name="Li S."/>
            <person name="Wang J."/>
            <person name="Zhang G."/>
            <person name="Kronforst M.R."/>
            <person name="Wang W."/>
        </authorList>
    </citation>
    <scope>NUCLEOTIDE SEQUENCE [LARGE SCALE GENOMIC DNA]</scope>
    <source>
        <strain evidence="7">Ya'a_city_454_Pm</strain>
        <tissue evidence="7">Whole body</tissue>
    </source>
</reference>
<keyword evidence="4 5" id="KW-0238">DNA-binding</keyword>
<dbReference type="GO" id="GO:0003677">
    <property type="term" value="F:DNA binding"/>
    <property type="evidence" value="ECO:0007669"/>
    <property type="project" value="UniProtKB-UniRule"/>
</dbReference>